<evidence type="ECO:0000256" key="9">
    <source>
        <dbReference type="SAM" id="Phobius"/>
    </source>
</evidence>
<evidence type="ECO:0000256" key="1">
    <source>
        <dbReference type="ARBA" id="ARBA00004651"/>
    </source>
</evidence>
<proteinExistence type="predicted"/>
<name>A0A9X3FW99_9LACT</name>
<keyword evidence="7 11" id="KW-0012">Acyltransferase</keyword>
<feature type="transmembrane region" description="Helical" evidence="9">
    <location>
        <begin position="74"/>
        <end position="93"/>
    </location>
</feature>
<dbReference type="SUPFAM" id="SSF52266">
    <property type="entry name" value="SGNH hydrolase"/>
    <property type="match status" value="1"/>
</dbReference>
<dbReference type="Pfam" id="PF01757">
    <property type="entry name" value="Acyl_transf_3"/>
    <property type="match status" value="1"/>
</dbReference>
<comment type="subcellular location">
    <subcellularLocation>
        <location evidence="1">Cell membrane</location>
        <topology evidence="1">Multi-pass membrane protein</topology>
    </subcellularLocation>
</comment>
<gene>
    <name evidence="11" type="ORF">OW157_07255</name>
</gene>
<keyword evidence="6 9" id="KW-0472">Membrane</keyword>
<feature type="domain" description="Acyltransferase 3" evidence="10">
    <location>
        <begin position="7"/>
        <end position="335"/>
    </location>
</feature>
<evidence type="ECO:0000256" key="3">
    <source>
        <dbReference type="ARBA" id="ARBA00022679"/>
    </source>
</evidence>
<feature type="transmembrane region" description="Helical" evidence="9">
    <location>
        <begin position="299"/>
        <end position="317"/>
    </location>
</feature>
<keyword evidence="2" id="KW-1003">Cell membrane</keyword>
<dbReference type="AlphaFoldDB" id="A0A9X3FW99"/>
<keyword evidence="12" id="KW-1185">Reference proteome</keyword>
<evidence type="ECO:0000313" key="12">
    <source>
        <dbReference type="Proteomes" id="UP001146670"/>
    </source>
</evidence>
<reference evidence="11" key="1">
    <citation type="submission" date="2022-12" db="EMBL/GenBank/DDBJ databases">
        <title>Description and comparative metabolic analysis of Aerococcus sp. nov., isolated from the feces of a pig.</title>
        <authorList>
            <person name="Chang Y.-H."/>
        </authorList>
    </citation>
    <scope>NUCLEOTIDE SEQUENCE</scope>
    <source>
        <strain evidence="11">YH-aer222</strain>
    </source>
</reference>
<dbReference type="CDD" id="cd01840">
    <property type="entry name" value="SGNH_hydrolase_yrhL_like"/>
    <property type="match status" value="1"/>
</dbReference>
<evidence type="ECO:0000256" key="5">
    <source>
        <dbReference type="ARBA" id="ARBA00022989"/>
    </source>
</evidence>
<feature type="transmembrane region" description="Helical" evidence="9">
    <location>
        <begin position="257"/>
        <end position="278"/>
    </location>
</feature>
<evidence type="ECO:0000256" key="6">
    <source>
        <dbReference type="ARBA" id="ARBA00023136"/>
    </source>
</evidence>
<dbReference type="GO" id="GO:0016747">
    <property type="term" value="F:acyltransferase activity, transferring groups other than amino-acyl groups"/>
    <property type="evidence" value="ECO:0007669"/>
    <property type="project" value="InterPro"/>
</dbReference>
<keyword evidence="4 9" id="KW-0812">Transmembrane</keyword>
<organism evidence="11 12">
    <name type="scientific">Aerococcus kribbianus</name>
    <dbReference type="NCBI Taxonomy" id="2999064"/>
    <lineage>
        <taxon>Bacteria</taxon>
        <taxon>Bacillati</taxon>
        <taxon>Bacillota</taxon>
        <taxon>Bacilli</taxon>
        <taxon>Lactobacillales</taxon>
        <taxon>Aerococcaceae</taxon>
        <taxon>Aerococcus</taxon>
    </lineage>
</organism>
<dbReference type="Gene3D" id="3.40.50.1110">
    <property type="entry name" value="SGNH hydrolase"/>
    <property type="match status" value="1"/>
</dbReference>
<dbReference type="InterPro" id="IPR050879">
    <property type="entry name" value="Acyltransferase_3"/>
</dbReference>
<feature type="transmembrane region" description="Helical" evidence="9">
    <location>
        <begin position="168"/>
        <end position="186"/>
    </location>
</feature>
<comment type="caution">
    <text evidence="11">The sequence shown here is derived from an EMBL/GenBank/DDBJ whole genome shotgun (WGS) entry which is preliminary data.</text>
</comment>
<feature type="transmembrane region" description="Helical" evidence="9">
    <location>
        <begin position="206"/>
        <end position="224"/>
    </location>
</feature>
<evidence type="ECO:0000256" key="4">
    <source>
        <dbReference type="ARBA" id="ARBA00022692"/>
    </source>
</evidence>
<accession>A0A9X3FW99</accession>
<protein>
    <submittedName>
        <fullName evidence="11">Acyltransferase family protein</fullName>
    </submittedName>
</protein>
<evidence type="ECO:0000259" key="10">
    <source>
        <dbReference type="Pfam" id="PF01757"/>
    </source>
</evidence>
<evidence type="ECO:0000256" key="8">
    <source>
        <dbReference type="SAM" id="Coils"/>
    </source>
</evidence>
<keyword evidence="3" id="KW-0808">Transferase</keyword>
<dbReference type="PANTHER" id="PTHR23028">
    <property type="entry name" value="ACETYLTRANSFERASE"/>
    <property type="match status" value="1"/>
</dbReference>
<dbReference type="GO" id="GO:0005886">
    <property type="term" value="C:plasma membrane"/>
    <property type="evidence" value="ECO:0007669"/>
    <property type="project" value="UniProtKB-SubCell"/>
</dbReference>
<sequence length="624" mass="71376">MNKQRFKAVDSLRFLSIIAIIFYHYTKHLWPGGFLAVDIFFVISGYFLTRSLLRQGHSQEDIPILLPFLNRIRKLAFPMLFMMGICLTGILLFRQDLLVNLGQMFFSSLLFVNNWVQISNGSSYFAEMLHPSLFTHLWYLSVYVQFILFWPILFRFILQKLKNYHWQIYLILALIALSFISMIFLFQPGQDPTRVYYGTDTRAFTFLIGVLMAYVDLPGLLRTYMEDHKWYMIDGLNLMTLTAIIALFKLMTDNGTFTYWGGMLIFDLCVAVFLAGIMQEKSLLGRLFAFKPIVYLGQRSYPMYLWYYPIFILFHMSAHNRNWLTANIGLQVVLIILLGVFTHELIVNKRWTAPVFNQAPGTSVRLFTGLKNVFSKQGPYFEKIVFAFFALIYLCSATALALSPSAENMSVQEKQAQEQQAKMKALNEQRAKQEAELNKGFENYQSQLTDEQKAYQAGLDEKTLKKAFALPVTFIGDSLTVGVSEAIYSVFPQAIVDAQVGRQLYDSQPVVEQLKANQQLADTVVVDLGANGPFTKAQLDEFLAAIGSDKEIYLVNTHVDRPWHDQVNQLLAQAADEGGDNIHLVDWANYYATNNNNWLGEDGVHFNQAGILAWINFVSQAITQ</sequence>
<dbReference type="GO" id="GO:0009103">
    <property type="term" value="P:lipopolysaccharide biosynthetic process"/>
    <property type="evidence" value="ECO:0007669"/>
    <property type="project" value="TreeGrafter"/>
</dbReference>
<feature type="transmembrane region" description="Helical" evidence="9">
    <location>
        <begin position="137"/>
        <end position="156"/>
    </location>
</feature>
<dbReference type="EMBL" id="JAPRFR010000004">
    <property type="protein sequence ID" value="MCZ0726349.1"/>
    <property type="molecule type" value="Genomic_DNA"/>
</dbReference>
<evidence type="ECO:0000256" key="2">
    <source>
        <dbReference type="ARBA" id="ARBA00022475"/>
    </source>
</evidence>
<evidence type="ECO:0000313" key="11">
    <source>
        <dbReference type="EMBL" id="MCZ0726349.1"/>
    </source>
</evidence>
<feature type="transmembrane region" description="Helical" evidence="9">
    <location>
        <begin position="384"/>
        <end position="402"/>
    </location>
</feature>
<keyword evidence="8" id="KW-0175">Coiled coil</keyword>
<feature type="coiled-coil region" evidence="8">
    <location>
        <begin position="409"/>
        <end position="443"/>
    </location>
</feature>
<dbReference type="Proteomes" id="UP001146670">
    <property type="component" value="Unassembled WGS sequence"/>
</dbReference>
<dbReference type="PANTHER" id="PTHR23028:SF53">
    <property type="entry name" value="ACYL_TRANSF_3 DOMAIN-CONTAINING PROTEIN"/>
    <property type="match status" value="1"/>
</dbReference>
<dbReference type="InterPro" id="IPR036514">
    <property type="entry name" value="SGNH_hydro_sf"/>
</dbReference>
<dbReference type="InterPro" id="IPR002656">
    <property type="entry name" value="Acyl_transf_3_dom"/>
</dbReference>
<feature type="transmembrane region" description="Helical" evidence="9">
    <location>
        <begin position="323"/>
        <end position="341"/>
    </location>
</feature>
<feature type="transmembrane region" description="Helical" evidence="9">
    <location>
        <begin position="32"/>
        <end position="53"/>
    </location>
</feature>
<dbReference type="RefSeq" id="WP_268752699.1">
    <property type="nucleotide sequence ID" value="NZ_JAPRFQ010000004.1"/>
</dbReference>
<keyword evidence="5 9" id="KW-1133">Transmembrane helix</keyword>
<evidence type="ECO:0000256" key="7">
    <source>
        <dbReference type="ARBA" id="ARBA00023315"/>
    </source>
</evidence>